<evidence type="ECO:0000313" key="1">
    <source>
        <dbReference type="EMBL" id="EIW76735.1"/>
    </source>
</evidence>
<dbReference type="RefSeq" id="XP_007772847.1">
    <property type="nucleotide sequence ID" value="XM_007774657.1"/>
</dbReference>
<proteinExistence type="predicted"/>
<organism evidence="1 2">
    <name type="scientific">Coniophora puteana (strain RWD-64-598)</name>
    <name type="common">Brown rot fungus</name>
    <dbReference type="NCBI Taxonomy" id="741705"/>
    <lineage>
        <taxon>Eukaryota</taxon>
        <taxon>Fungi</taxon>
        <taxon>Dikarya</taxon>
        <taxon>Basidiomycota</taxon>
        <taxon>Agaricomycotina</taxon>
        <taxon>Agaricomycetes</taxon>
        <taxon>Agaricomycetidae</taxon>
        <taxon>Boletales</taxon>
        <taxon>Coniophorineae</taxon>
        <taxon>Coniophoraceae</taxon>
        <taxon>Coniophora</taxon>
    </lineage>
</organism>
<dbReference type="AlphaFoldDB" id="A0A5M3MDQ1"/>
<dbReference type="OrthoDB" id="3239669at2759"/>
<dbReference type="Proteomes" id="UP000053558">
    <property type="component" value="Unassembled WGS sequence"/>
</dbReference>
<dbReference type="EMBL" id="JH711585">
    <property type="protein sequence ID" value="EIW76735.1"/>
    <property type="molecule type" value="Genomic_DNA"/>
</dbReference>
<evidence type="ECO:0000313" key="2">
    <source>
        <dbReference type="Proteomes" id="UP000053558"/>
    </source>
</evidence>
<gene>
    <name evidence="1" type="ORF">CONPUDRAFT_19529</name>
</gene>
<protein>
    <submittedName>
        <fullName evidence="1">Uncharacterized protein</fullName>
    </submittedName>
</protein>
<dbReference type="GeneID" id="19206514"/>
<keyword evidence="2" id="KW-1185">Reference proteome</keyword>
<name>A0A5M3MDQ1_CONPW</name>
<dbReference type="KEGG" id="cput:CONPUDRAFT_19529"/>
<feature type="non-terminal residue" evidence="1">
    <location>
        <position position="1"/>
    </location>
</feature>
<comment type="caution">
    <text evidence="1">The sequence shown here is derived from an EMBL/GenBank/DDBJ whole genome shotgun (WGS) entry which is preliminary data.</text>
</comment>
<reference evidence="2" key="1">
    <citation type="journal article" date="2012" name="Science">
        <title>The Paleozoic origin of enzymatic lignin decomposition reconstructed from 31 fungal genomes.</title>
        <authorList>
            <person name="Floudas D."/>
            <person name="Binder M."/>
            <person name="Riley R."/>
            <person name="Barry K."/>
            <person name="Blanchette R.A."/>
            <person name="Henrissat B."/>
            <person name="Martinez A.T."/>
            <person name="Otillar R."/>
            <person name="Spatafora J.W."/>
            <person name="Yadav J.S."/>
            <person name="Aerts A."/>
            <person name="Benoit I."/>
            <person name="Boyd A."/>
            <person name="Carlson A."/>
            <person name="Copeland A."/>
            <person name="Coutinho P.M."/>
            <person name="de Vries R.P."/>
            <person name="Ferreira P."/>
            <person name="Findley K."/>
            <person name="Foster B."/>
            <person name="Gaskell J."/>
            <person name="Glotzer D."/>
            <person name="Gorecki P."/>
            <person name="Heitman J."/>
            <person name="Hesse C."/>
            <person name="Hori C."/>
            <person name="Igarashi K."/>
            <person name="Jurgens J.A."/>
            <person name="Kallen N."/>
            <person name="Kersten P."/>
            <person name="Kohler A."/>
            <person name="Kuees U."/>
            <person name="Kumar T.K.A."/>
            <person name="Kuo A."/>
            <person name="LaButti K."/>
            <person name="Larrondo L.F."/>
            <person name="Lindquist E."/>
            <person name="Ling A."/>
            <person name="Lombard V."/>
            <person name="Lucas S."/>
            <person name="Lundell T."/>
            <person name="Martin R."/>
            <person name="McLaughlin D.J."/>
            <person name="Morgenstern I."/>
            <person name="Morin E."/>
            <person name="Murat C."/>
            <person name="Nagy L.G."/>
            <person name="Nolan M."/>
            <person name="Ohm R.A."/>
            <person name="Patyshakuliyeva A."/>
            <person name="Rokas A."/>
            <person name="Ruiz-Duenas F.J."/>
            <person name="Sabat G."/>
            <person name="Salamov A."/>
            <person name="Samejima M."/>
            <person name="Schmutz J."/>
            <person name="Slot J.C."/>
            <person name="St John F."/>
            <person name="Stenlid J."/>
            <person name="Sun H."/>
            <person name="Sun S."/>
            <person name="Syed K."/>
            <person name="Tsang A."/>
            <person name="Wiebenga A."/>
            <person name="Young D."/>
            <person name="Pisabarro A."/>
            <person name="Eastwood D.C."/>
            <person name="Martin F."/>
            <person name="Cullen D."/>
            <person name="Grigoriev I.V."/>
            <person name="Hibbett D.S."/>
        </authorList>
    </citation>
    <scope>NUCLEOTIDE SEQUENCE [LARGE SCALE GENOMIC DNA]</scope>
    <source>
        <strain evidence="2">RWD-64-598 SS2</strain>
    </source>
</reference>
<accession>A0A5M3MDQ1</accession>
<sequence length="91" mass="10221">VHTMPSKELGGRKGMVAAPWDNVLVVVDSVAYQELGGFAGLCITELHIIFNLPPHHGNIREPLVYVHWYYKLNINVVEPNSSMFKVSMSTR</sequence>
<feature type="non-terminal residue" evidence="1">
    <location>
        <position position="91"/>
    </location>
</feature>